<dbReference type="CDD" id="cd06464">
    <property type="entry name" value="ACD_sHsps-like"/>
    <property type="match status" value="1"/>
</dbReference>
<dbReference type="AlphaFoldDB" id="A0A7Y9ISD1"/>
<keyword evidence="5" id="KW-1185">Reference proteome</keyword>
<dbReference type="InterPro" id="IPR008978">
    <property type="entry name" value="HSP20-like_chaperone"/>
</dbReference>
<dbReference type="EMBL" id="JACBYR010000001">
    <property type="protein sequence ID" value="NYE81484.1"/>
    <property type="molecule type" value="Genomic_DNA"/>
</dbReference>
<evidence type="ECO:0000313" key="4">
    <source>
        <dbReference type="EMBL" id="NYE81484.1"/>
    </source>
</evidence>
<accession>A0A7Y9ISD1</accession>
<name>A0A7Y9ISD1_9BURK</name>
<evidence type="ECO:0000259" key="3">
    <source>
        <dbReference type="PROSITE" id="PS01031"/>
    </source>
</evidence>
<dbReference type="Proteomes" id="UP000542125">
    <property type="component" value="Unassembled WGS sequence"/>
</dbReference>
<organism evidence="4 5">
    <name type="scientific">Pigmentiphaga litoralis</name>
    <dbReference type="NCBI Taxonomy" id="516702"/>
    <lineage>
        <taxon>Bacteria</taxon>
        <taxon>Pseudomonadati</taxon>
        <taxon>Pseudomonadota</taxon>
        <taxon>Betaproteobacteria</taxon>
        <taxon>Burkholderiales</taxon>
        <taxon>Alcaligenaceae</taxon>
        <taxon>Pigmentiphaga</taxon>
    </lineage>
</organism>
<comment type="similarity">
    <text evidence="1 2">Belongs to the small heat shock protein (HSP20) family.</text>
</comment>
<sequence length="135" mass="15008">MRSRDLGSWMWGDALSLLEQADRLHRQFFQNGPAEGRCWEPPVDVVETANEVLIHIALPGVPASGIVVGFDPDGITVSGVRRFPAPRSARIHRIEIPYGRFERRIALPLHALNPSPPEWADGCLLLTLTKVKVNP</sequence>
<feature type="domain" description="SHSP" evidence="3">
    <location>
        <begin position="34"/>
        <end position="135"/>
    </location>
</feature>
<comment type="caution">
    <text evidence="4">The sequence shown here is derived from an EMBL/GenBank/DDBJ whole genome shotgun (WGS) entry which is preliminary data.</text>
</comment>
<dbReference type="PROSITE" id="PS01031">
    <property type="entry name" value="SHSP"/>
    <property type="match status" value="1"/>
</dbReference>
<dbReference type="Gene3D" id="2.60.40.790">
    <property type="match status" value="1"/>
</dbReference>
<reference evidence="4 5" key="1">
    <citation type="submission" date="2020-07" db="EMBL/GenBank/DDBJ databases">
        <title>Genomic Encyclopedia of Type Strains, Phase IV (KMG-V): Genome sequencing to study the core and pangenomes of soil and plant-associated prokaryotes.</title>
        <authorList>
            <person name="Whitman W."/>
        </authorList>
    </citation>
    <scope>NUCLEOTIDE SEQUENCE [LARGE SCALE GENOMIC DNA]</scope>
    <source>
        <strain evidence="4 5">SAS40</strain>
    </source>
</reference>
<evidence type="ECO:0000313" key="5">
    <source>
        <dbReference type="Proteomes" id="UP000542125"/>
    </source>
</evidence>
<proteinExistence type="inferred from homology"/>
<evidence type="ECO:0000256" key="1">
    <source>
        <dbReference type="PROSITE-ProRule" id="PRU00285"/>
    </source>
</evidence>
<evidence type="ECO:0000256" key="2">
    <source>
        <dbReference type="RuleBase" id="RU003616"/>
    </source>
</evidence>
<dbReference type="Pfam" id="PF00011">
    <property type="entry name" value="HSP20"/>
    <property type="match status" value="1"/>
</dbReference>
<dbReference type="RefSeq" id="WP_179583517.1">
    <property type="nucleotide sequence ID" value="NZ_JACBYR010000001.1"/>
</dbReference>
<gene>
    <name evidence="4" type="ORF">FHW18_000755</name>
</gene>
<dbReference type="InterPro" id="IPR002068">
    <property type="entry name" value="A-crystallin/Hsp20_dom"/>
</dbReference>
<dbReference type="SUPFAM" id="SSF49764">
    <property type="entry name" value="HSP20-like chaperones"/>
    <property type="match status" value="1"/>
</dbReference>
<protein>
    <submittedName>
        <fullName evidence="4">HSP20 family molecular chaperone IbpA</fullName>
    </submittedName>
</protein>